<dbReference type="PROSITE" id="PS51831">
    <property type="entry name" value="HD"/>
    <property type="match status" value="1"/>
</dbReference>
<sequence length="200" mass="22981">MFTITENNQLTRIKLYIEELFRKDASGHDFEHMKRVAKLAKEIAIDEGADVFITEAAAWLHDVGDYKLFDDPDRALQELSSFLQSLSLTDREINDIENIITKISFSKGNIPETLEGKIVQDADRIDAIGAIGIARTFAFGGAAGQLIYHEKNKNTSIQHFYDKLLTLAELMHTEKGREIAKERHHFMEEFLEQFFTEWDV</sequence>
<dbReference type="InterPro" id="IPR003607">
    <property type="entry name" value="HD/PDEase_dom"/>
</dbReference>
<reference evidence="2 3" key="1">
    <citation type="journal article" date="2015" name="Antonie Van Leeuwenhoek">
        <title>Oceanobacillus bengalensis sp. nov., a bacterium isolated from seawater of the Bay of Bengal.</title>
        <authorList>
            <person name="Yongchang O."/>
            <person name="Xiang W."/>
            <person name="Wang G."/>
        </authorList>
    </citation>
    <scope>NUCLEOTIDE SEQUENCE [LARGE SCALE GENOMIC DNA]</scope>
    <source>
        <strain evidence="2 3">MCCC 1K00260</strain>
    </source>
</reference>
<keyword evidence="3" id="KW-1185">Reference proteome</keyword>
<dbReference type="CDD" id="cd00077">
    <property type="entry name" value="HDc"/>
    <property type="match status" value="1"/>
</dbReference>
<dbReference type="SMART" id="SM00471">
    <property type="entry name" value="HDc"/>
    <property type="match status" value="1"/>
</dbReference>
<dbReference type="Gene3D" id="1.20.58.1910">
    <property type="match status" value="1"/>
</dbReference>
<dbReference type="Proteomes" id="UP000281813">
    <property type="component" value="Unassembled WGS sequence"/>
</dbReference>
<protein>
    <submittedName>
        <fullName evidence="2">HD domain-containing protein</fullName>
    </submittedName>
</protein>
<evidence type="ECO:0000313" key="2">
    <source>
        <dbReference type="EMBL" id="RKQ13961.1"/>
    </source>
</evidence>
<dbReference type="OrthoDB" id="9797344at2"/>
<dbReference type="InterPro" id="IPR006674">
    <property type="entry name" value="HD_domain"/>
</dbReference>
<name>A0A494YUW5_9BACI</name>
<organism evidence="2 3">
    <name type="scientific">Oceanobacillus bengalensis</name>
    <dbReference type="NCBI Taxonomy" id="1435466"/>
    <lineage>
        <taxon>Bacteria</taxon>
        <taxon>Bacillati</taxon>
        <taxon>Bacillota</taxon>
        <taxon>Bacilli</taxon>
        <taxon>Bacillales</taxon>
        <taxon>Bacillaceae</taxon>
        <taxon>Oceanobacillus</taxon>
    </lineage>
</organism>
<accession>A0A494YUW5</accession>
<dbReference type="SUPFAM" id="SSF109604">
    <property type="entry name" value="HD-domain/PDEase-like"/>
    <property type="match status" value="1"/>
</dbReference>
<comment type="caution">
    <text evidence="2">The sequence shown here is derived from an EMBL/GenBank/DDBJ whole genome shotgun (WGS) entry which is preliminary data.</text>
</comment>
<dbReference type="EMBL" id="RBZO01000025">
    <property type="protein sequence ID" value="RKQ13961.1"/>
    <property type="molecule type" value="Genomic_DNA"/>
</dbReference>
<evidence type="ECO:0000313" key="3">
    <source>
        <dbReference type="Proteomes" id="UP000281813"/>
    </source>
</evidence>
<dbReference type="Pfam" id="PF01966">
    <property type="entry name" value="HD"/>
    <property type="match status" value="1"/>
</dbReference>
<dbReference type="AlphaFoldDB" id="A0A494YUW5"/>
<dbReference type="PANTHER" id="PTHR33594">
    <property type="entry name" value="SUPERFAMILY HYDROLASE, PUTATIVE (AFU_ORTHOLOGUE AFUA_1G03035)-RELATED"/>
    <property type="match status" value="1"/>
</dbReference>
<proteinExistence type="predicted"/>
<evidence type="ECO:0000259" key="1">
    <source>
        <dbReference type="PROSITE" id="PS51831"/>
    </source>
</evidence>
<feature type="domain" description="HD" evidence="1">
    <location>
        <begin position="29"/>
        <end position="128"/>
    </location>
</feature>
<dbReference type="PANTHER" id="PTHR33594:SF1">
    <property type="entry name" value="HD_PDEASE DOMAIN-CONTAINING PROTEIN"/>
    <property type="match status" value="1"/>
</dbReference>
<gene>
    <name evidence="2" type="ORF">D8M05_14585</name>
</gene>
<dbReference type="Gene3D" id="1.10.472.50">
    <property type="entry name" value="HD-domain/PDEase-like"/>
    <property type="match status" value="1"/>
</dbReference>